<dbReference type="EMBL" id="BOQP01000058">
    <property type="protein sequence ID" value="GIM83941.1"/>
    <property type="molecule type" value="Genomic_DNA"/>
</dbReference>
<dbReference type="RefSeq" id="WP_213003212.1">
    <property type="nucleotide sequence ID" value="NZ_BAAATW010000004.1"/>
</dbReference>
<evidence type="ECO:0000256" key="2">
    <source>
        <dbReference type="SAM" id="SignalP"/>
    </source>
</evidence>
<proteinExistence type="predicted"/>
<keyword evidence="2" id="KW-0732">Signal</keyword>
<protein>
    <submittedName>
        <fullName evidence="3">Uncharacterized protein</fullName>
    </submittedName>
</protein>
<dbReference type="PROSITE" id="PS00430">
    <property type="entry name" value="TONB_DEPENDENT_REC_1"/>
    <property type="match status" value="1"/>
</dbReference>
<dbReference type="AlphaFoldDB" id="A0A919W1P8"/>
<dbReference type="Proteomes" id="UP000680865">
    <property type="component" value="Unassembled WGS sequence"/>
</dbReference>
<accession>A0A919W1P8</accession>
<keyword evidence="4" id="KW-1185">Reference proteome</keyword>
<keyword evidence="1" id="KW-0472">Membrane</keyword>
<keyword evidence="1" id="KW-1133">Transmembrane helix</keyword>
<evidence type="ECO:0000313" key="4">
    <source>
        <dbReference type="Proteomes" id="UP000680865"/>
    </source>
</evidence>
<keyword evidence="1" id="KW-0812">Transmembrane</keyword>
<gene>
    <name evidence="3" type="ORF">Aco04nite_89010</name>
</gene>
<feature type="signal peptide" evidence="2">
    <location>
        <begin position="1"/>
        <end position="29"/>
    </location>
</feature>
<reference evidence="3" key="1">
    <citation type="submission" date="2021-03" db="EMBL/GenBank/DDBJ databases">
        <title>Whole genome shotgun sequence of Actinoplanes consettensis NBRC 14913.</title>
        <authorList>
            <person name="Komaki H."/>
            <person name="Tamura T."/>
        </authorList>
    </citation>
    <scope>NUCLEOTIDE SEQUENCE</scope>
    <source>
        <strain evidence="3">NBRC 14913</strain>
    </source>
</reference>
<feature type="transmembrane region" description="Helical" evidence="1">
    <location>
        <begin position="190"/>
        <end position="211"/>
    </location>
</feature>
<dbReference type="InterPro" id="IPR010916">
    <property type="entry name" value="TonB_box_CS"/>
</dbReference>
<feature type="chain" id="PRO_5038100705" evidence="2">
    <location>
        <begin position="30"/>
        <end position="215"/>
    </location>
</feature>
<name>A0A919W1P8_9ACTN</name>
<sequence>MLKRLVAATGALAATVAIGLSLSSAPASAAPKAAATPDSVLVTGKFPEGKLVVKQAEHPDLFQRLLGEVNWLGAATPTTTQPKSDKLGVKFTVTVQIKDKASQVYDLYPMASGGPRAYRPAKQPTGKKTSGWFYGRLSMSETLRLSGLPLDAKPDAVAGGIGGGVGESVNEELDPVAVGKDVFDQLQRLFLLNGAVLLVVLLGLAGVAYLIRRRI</sequence>
<organism evidence="3 4">
    <name type="scientific">Winogradskya consettensis</name>
    <dbReference type="NCBI Taxonomy" id="113560"/>
    <lineage>
        <taxon>Bacteria</taxon>
        <taxon>Bacillati</taxon>
        <taxon>Actinomycetota</taxon>
        <taxon>Actinomycetes</taxon>
        <taxon>Micromonosporales</taxon>
        <taxon>Micromonosporaceae</taxon>
        <taxon>Winogradskya</taxon>
    </lineage>
</organism>
<evidence type="ECO:0000256" key="1">
    <source>
        <dbReference type="SAM" id="Phobius"/>
    </source>
</evidence>
<comment type="caution">
    <text evidence="3">The sequence shown here is derived from an EMBL/GenBank/DDBJ whole genome shotgun (WGS) entry which is preliminary data.</text>
</comment>
<evidence type="ECO:0000313" key="3">
    <source>
        <dbReference type="EMBL" id="GIM83941.1"/>
    </source>
</evidence>